<organism evidence="1 2">
    <name type="scientific">Occultella glacieicola</name>
    <dbReference type="NCBI Taxonomy" id="2518684"/>
    <lineage>
        <taxon>Bacteria</taxon>
        <taxon>Bacillati</taxon>
        <taxon>Actinomycetota</taxon>
        <taxon>Actinomycetes</taxon>
        <taxon>Micrococcales</taxon>
        <taxon>Ruaniaceae</taxon>
        <taxon>Occultella</taxon>
    </lineage>
</organism>
<accession>A0ABY2E655</accession>
<dbReference type="EMBL" id="SMNA01000003">
    <property type="protein sequence ID" value="TDE95846.1"/>
    <property type="molecule type" value="Genomic_DNA"/>
</dbReference>
<protein>
    <submittedName>
        <fullName evidence="1">DUF2252 domain-containing protein</fullName>
    </submittedName>
</protein>
<dbReference type="RefSeq" id="WP_133106775.1">
    <property type="nucleotide sequence ID" value="NZ_SMNA01000003.1"/>
</dbReference>
<evidence type="ECO:0000313" key="1">
    <source>
        <dbReference type="EMBL" id="TDE95846.1"/>
    </source>
</evidence>
<dbReference type="InterPro" id="IPR018721">
    <property type="entry name" value="DUF2252"/>
</dbReference>
<comment type="caution">
    <text evidence="1">The sequence shown here is derived from an EMBL/GenBank/DDBJ whole genome shotgun (WGS) entry which is preliminary data.</text>
</comment>
<gene>
    <name evidence="1" type="ORF">EXU48_06185</name>
</gene>
<dbReference type="Pfam" id="PF10009">
    <property type="entry name" value="DUF2252"/>
    <property type="match status" value="1"/>
</dbReference>
<proteinExistence type="predicted"/>
<dbReference type="PANTHER" id="PTHR39441">
    <property type="entry name" value="DUF2252 DOMAIN-CONTAINING PROTEIN"/>
    <property type="match status" value="1"/>
</dbReference>
<name>A0ABY2E655_9MICO</name>
<reference evidence="1 2" key="1">
    <citation type="submission" date="2019-03" db="EMBL/GenBank/DDBJ databases">
        <title>Genomic features of bacteria from cold environments.</title>
        <authorList>
            <person name="Shen L."/>
        </authorList>
    </citation>
    <scope>NUCLEOTIDE SEQUENCE [LARGE SCALE GENOMIC DNA]</scope>
    <source>
        <strain evidence="2">T3246-1</strain>
    </source>
</reference>
<dbReference type="PANTHER" id="PTHR39441:SF1">
    <property type="entry name" value="DUF2252 DOMAIN-CONTAINING PROTEIN"/>
    <property type="match status" value="1"/>
</dbReference>
<evidence type="ECO:0000313" key="2">
    <source>
        <dbReference type="Proteomes" id="UP000504882"/>
    </source>
</evidence>
<keyword evidence="2" id="KW-1185">Reference proteome</keyword>
<dbReference type="Proteomes" id="UP000504882">
    <property type="component" value="Unassembled WGS sequence"/>
</dbReference>
<sequence>MTPYRDPVAHLTEQNADRVPDLVPLRMARMLQDPFAFYRGSAGLMALDLADAAPWDWDLKRLVTSAVVRGRHAGYDGADIERTAREALRTYATALADITALSPTARYFMHTGTAKAGRWLDKATRTALQDAVTRARKRTGGRAVRRTTERGPDGRLRFIENPPTMAHLGADAAEAMTDIVDRVLSSMNVDVALVVSQYRPLDLVRRVVGVGSVGTRSFLQLMGGADDDVLLLQVKEATESVLVRYGRAEQPQRIVRGIAGRGNGLRVVALQRVLQGVSDPYLGHVQVGGRDYYLRQFHDMKGSVDLGDLDADTFRQYVAACAAILARAHAQSPTASGVVGYIGSGGALTDAITAWAHAYADQSRRDYDTVRAAAAAGRVPLADGVN</sequence>